<protein>
    <submittedName>
        <fullName evidence="1">Uncharacterized protein</fullName>
    </submittedName>
</protein>
<sequence length="109" mass="13159">MAALHDELAEIFRISFERFRAAQQFTLRVRALVEEAREHLQQNDDLPNRFRLEQYENLYANHQVRVQQLWNEMELALHNLRNAQMLYEQLDDNDEGYWTVEEDAGHLDD</sequence>
<dbReference type="EMBL" id="CAJGYM010000019">
    <property type="protein sequence ID" value="CAD6191046.1"/>
    <property type="molecule type" value="Genomic_DNA"/>
</dbReference>
<proteinExistence type="predicted"/>
<dbReference type="Proteomes" id="UP000835052">
    <property type="component" value="Unassembled WGS sequence"/>
</dbReference>
<dbReference type="AlphaFoldDB" id="A0A8S1H442"/>
<organism evidence="1 2">
    <name type="scientific">Caenorhabditis auriculariae</name>
    <dbReference type="NCBI Taxonomy" id="2777116"/>
    <lineage>
        <taxon>Eukaryota</taxon>
        <taxon>Metazoa</taxon>
        <taxon>Ecdysozoa</taxon>
        <taxon>Nematoda</taxon>
        <taxon>Chromadorea</taxon>
        <taxon>Rhabditida</taxon>
        <taxon>Rhabditina</taxon>
        <taxon>Rhabditomorpha</taxon>
        <taxon>Rhabditoidea</taxon>
        <taxon>Rhabditidae</taxon>
        <taxon>Peloderinae</taxon>
        <taxon>Caenorhabditis</taxon>
    </lineage>
</organism>
<accession>A0A8S1H442</accession>
<evidence type="ECO:0000313" key="1">
    <source>
        <dbReference type="EMBL" id="CAD6191046.1"/>
    </source>
</evidence>
<reference evidence="1" key="1">
    <citation type="submission" date="2020-10" db="EMBL/GenBank/DDBJ databases">
        <authorList>
            <person name="Kikuchi T."/>
        </authorList>
    </citation>
    <scope>NUCLEOTIDE SEQUENCE</scope>
    <source>
        <strain evidence="1">NKZ352</strain>
    </source>
</reference>
<keyword evidence="2" id="KW-1185">Reference proteome</keyword>
<comment type="caution">
    <text evidence="1">The sequence shown here is derived from an EMBL/GenBank/DDBJ whole genome shotgun (WGS) entry which is preliminary data.</text>
</comment>
<evidence type="ECO:0000313" key="2">
    <source>
        <dbReference type="Proteomes" id="UP000835052"/>
    </source>
</evidence>
<name>A0A8S1H442_9PELO</name>
<gene>
    <name evidence="1" type="ORF">CAUJ_LOCUS6965</name>
</gene>